<proteinExistence type="predicted"/>
<gene>
    <name evidence="1" type="ORF">F5891DRAFT_961890</name>
</gene>
<dbReference type="Proteomes" id="UP001195769">
    <property type="component" value="Unassembled WGS sequence"/>
</dbReference>
<dbReference type="RefSeq" id="XP_041219811.1">
    <property type="nucleotide sequence ID" value="XM_041375853.1"/>
</dbReference>
<comment type="caution">
    <text evidence="1">The sequence shown here is derived from an EMBL/GenBank/DDBJ whole genome shotgun (WGS) entry which is preliminary data.</text>
</comment>
<dbReference type="InterPro" id="IPR029071">
    <property type="entry name" value="Ubiquitin-like_domsf"/>
</dbReference>
<dbReference type="EMBL" id="JABBWK010000083">
    <property type="protein sequence ID" value="KAG1894235.1"/>
    <property type="molecule type" value="Genomic_DNA"/>
</dbReference>
<dbReference type="Gene3D" id="3.10.20.90">
    <property type="entry name" value="Phosphatidylinositol 3-kinase Catalytic Subunit, Chain A, domain 1"/>
    <property type="match status" value="1"/>
</dbReference>
<accession>A0AAD4DUR0</accession>
<dbReference type="AlphaFoldDB" id="A0AAD4DUR0"/>
<evidence type="ECO:0000313" key="1">
    <source>
        <dbReference type="EMBL" id="KAG1894235.1"/>
    </source>
</evidence>
<dbReference type="SUPFAM" id="SSF54236">
    <property type="entry name" value="Ubiquitin-like"/>
    <property type="match status" value="1"/>
</dbReference>
<reference evidence="1" key="1">
    <citation type="journal article" date="2020" name="New Phytol.">
        <title>Comparative genomics reveals dynamic genome evolution in host specialist ectomycorrhizal fungi.</title>
        <authorList>
            <person name="Lofgren L.A."/>
            <person name="Nguyen N.H."/>
            <person name="Vilgalys R."/>
            <person name="Ruytinx J."/>
            <person name="Liao H.L."/>
            <person name="Branco S."/>
            <person name="Kuo A."/>
            <person name="LaButti K."/>
            <person name="Lipzen A."/>
            <person name="Andreopoulos W."/>
            <person name="Pangilinan J."/>
            <person name="Riley R."/>
            <person name="Hundley H."/>
            <person name="Na H."/>
            <person name="Barry K."/>
            <person name="Grigoriev I.V."/>
            <person name="Stajich J.E."/>
            <person name="Kennedy P.G."/>
        </authorList>
    </citation>
    <scope>NUCLEOTIDE SEQUENCE</scope>
    <source>
        <strain evidence="1">FC203</strain>
    </source>
</reference>
<evidence type="ECO:0008006" key="3">
    <source>
        <dbReference type="Google" id="ProtNLM"/>
    </source>
</evidence>
<organism evidence="1 2">
    <name type="scientific">Suillus fuscotomentosus</name>
    <dbReference type="NCBI Taxonomy" id="1912939"/>
    <lineage>
        <taxon>Eukaryota</taxon>
        <taxon>Fungi</taxon>
        <taxon>Dikarya</taxon>
        <taxon>Basidiomycota</taxon>
        <taxon>Agaricomycotina</taxon>
        <taxon>Agaricomycetes</taxon>
        <taxon>Agaricomycetidae</taxon>
        <taxon>Boletales</taxon>
        <taxon>Suillineae</taxon>
        <taxon>Suillaceae</taxon>
        <taxon>Suillus</taxon>
    </lineage>
</organism>
<protein>
    <recommendedName>
        <fullName evidence="3">Ubiquitin-like domain-containing protein</fullName>
    </recommendedName>
</protein>
<evidence type="ECO:0000313" key="2">
    <source>
        <dbReference type="Proteomes" id="UP001195769"/>
    </source>
</evidence>
<keyword evidence="2" id="KW-1185">Reference proteome</keyword>
<sequence length="415" mass="46869">MAHRYHESMLDAACRHFPSIPRNEVMLQTNRLAVCDGLYAEITAEVWDDILHLLHSVEVTRRVEMTLPVPLPLDNQLVPSKVNEQDSCSNDDEAWYVDPNPSGQAPECDDQITIKLVSRSGEIRTTKISREMQVDKFLAQASQIFGYSGLVRAIFGQVRMHANQTIGSYNIEDGDSINIRVDDFTRIKKPVIYLYSPSDIDVSVKLSLIPEWKLSVIYPVVTTEDNGRRLEWNVRTHQDGSLTERDSGLNVSYLFWEAETNSQAASKPQPVDTFNPASSSLDNTDSIVTPVDKVAVYLDNSLKVLGLHTEARTSFITYWLPSILKHEYVALRFVPQAAFERAASLRISPQPDVVTRVFMLFKGIRKEDLTNWTNARIQAEKDVAWWVDVIGVDPARAGDVTLFRALEWGGMEVSI</sequence>
<name>A0AAD4DUR0_9AGAM</name>
<dbReference type="GeneID" id="64670151"/>